<evidence type="ECO:0000256" key="3">
    <source>
        <dbReference type="PROSITE-ProRule" id="PRU00023"/>
    </source>
</evidence>
<feature type="repeat" description="ANK" evidence="3">
    <location>
        <begin position="120"/>
        <end position="152"/>
    </location>
</feature>
<dbReference type="Pfam" id="PF12796">
    <property type="entry name" value="Ank_2"/>
    <property type="match status" value="2"/>
</dbReference>
<evidence type="ECO:0000256" key="1">
    <source>
        <dbReference type="ARBA" id="ARBA00022737"/>
    </source>
</evidence>
<dbReference type="PROSITE" id="PS50297">
    <property type="entry name" value="ANK_REP_REGION"/>
    <property type="match status" value="2"/>
</dbReference>
<dbReference type="SUPFAM" id="SSF48403">
    <property type="entry name" value="Ankyrin repeat"/>
    <property type="match status" value="1"/>
</dbReference>
<name>A0A6U2H3J2_HEMAN</name>
<evidence type="ECO:0000313" key="5">
    <source>
        <dbReference type="EMBL" id="CAD8751077.1"/>
    </source>
</evidence>
<proteinExistence type="predicted"/>
<evidence type="ECO:0000313" key="6">
    <source>
        <dbReference type="EMBL" id="CAD8952168.1"/>
    </source>
</evidence>
<dbReference type="EMBL" id="HBFX01011370">
    <property type="protein sequence ID" value="CAD8952168.1"/>
    <property type="molecule type" value="Transcribed_RNA"/>
</dbReference>
<dbReference type="InterPro" id="IPR036770">
    <property type="entry name" value="Ankyrin_rpt-contain_sf"/>
</dbReference>
<feature type="compositionally biased region" description="Basic residues" evidence="4">
    <location>
        <begin position="246"/>
        <end position="268"/>
    </location>
</feature>
<dbReference type="PANTHER" id="PTHR24201">
    <property type="entry name" value="ANK_REP_REGION DOMAIN-CONTAINING PROTEIN"/>
    <property type="match status" value="1"/>
</dbReference>
<dbReference type="InterPro" id="IPR002110">
    <property type="entry name" value="Ankyrin_rpt"/>
</dbReference>
<accession>A0A6U2H3J2</accession>
<sequence>MPPKEKAAKAPPNEKAIAARAAAEAWKPNPFTHISFIRGFDTVATKNPLAPNPSMLFDAVATCDYDKVKQILLSDGDINALNPSGSSLTHVAVRTRDVKILELIMAFHPKIDVKESSEIGACTPLHLAADAGDVAIVSLLLKNGASPRIQNAVLSTPLHIAASKGNHEVVKALLDAVNVPKPKGYAEDPVVPLGEMLDGQGKSAYYWAKEFGHDGIAELLPPIPYDPLAQMDIKKADVKVWNPNPKKPKKDKGKKKGDKKDGKGKKKK</sequence>
<gene>
    <name evidence="6" type="ORF">HAND00432_LOCUS6703</name>
    <name evidence="5" type="ORF">HAND1043_LOCUS17583</name>
</gene>
<dbReference type="PROSITE" id="PS50088">
    <property type="entry name" value="ANK_REPEAT"/>
    <property type="match status" value="2"/>
</dbReference>
<evidence type="ECO:0000256" key="2">
    <source>
        <dbReference type="ARBA" id="ARBA00023043"/>
    </source>
</evidence>
<organism evidence="6">
    <name type="scientific">Hemiselmis andersenii</name>
    <name type="common">Cryptophyte alga</name>
    <dbReference type="NCBI Taxonomy" id="464988"/>
    <lineage>
        <taxon>Eukaryota</taxon>
        <taxon>Cryptophyceae</taxon>
        <taxon>Cryptomonadales</taxon>
        <taxon>Hemiselmidaceae</taxon>
        <taxon>Hemiselmis</taxon>
    </lineage>
</organism>
<dbReference type="EMBL" id="HBFK01028889">
    <property type="protein sequence ID" value="CAD8751077.1"/>
    <property type="molecule type" value="Transcribed_RNA"/>
</dbReference>
<dbReference type="AlphaFoldDB" id="A0A6U2H3J2"/>
<evidence type="ECO:0000256" key="4">
    <source>
        <dbReference type="SAM" id="MobiDB-lite"/>
    </source>
</evidence>
<dbReference type="SMART" id="SM00248">
    <property type="entry name" value="ANK"/>
    <property type="match status" value="4"/>
</dbReference>
<reference evidence="6" key="1">
    <citation type="submission" date="2021-01" db="EMBL/GenBank/DDBJ databases">
        <authorList>
            <person name="Corre E."/>
            <person name="Pelletier E."/>
            <person name="Niang G."/>
            <person name="Scheremetjew M."/>
            <person name="Finn R."/>
            <person name="Kale V."/>
            <person name="Holt S."/>
            <person name="Cochrane G."/>
            <person name="Meng A."/>
            <person name="Brown T."/>
            <person name="Cohen L."/>
        </authorList>
    </citation>
    <scope>NUCLEOTIDE SEQUENCE</scope>
    <source>
        <strain evidence="5">CCMP441</strain>
        <strain evidence="6">CCMP644</strain>
    </source>
</reference>
<feature type="repeat" description="ANK" evidence="3">
    <location>
        <begin position="156"/>
        <end position="175"/>
    </location>
</feature>
<keyword evidence="2 3" id="KW-0040">ANK repeat</keyword>
<dbReference type="Gene3D" id="1.25.40.20">
    <property type="entry name" value="Ankyrin repeat-containing domain"/>
    <property type="match status" value="1"/>
</dbReference>
<feature type="region of interest" description="Disordered" evidence="4">
    <location>
        <begin position="236"/>
        <end position="268"/>
    </location>
</feature>
<dbReference type="InterPro" id="IPR050776">
    <property type="entry name" value="Ank_Repeat/CDKN_Inhibitor"/>
</dbReference>
<protein>
    <submittedName>
        <fullName evidence="6">Uncharacterized protein</fullName>
    </submittedName>
</protein>
<keyword evidence="1" id="KW-0677">Repeat</keyword>